<dbReference type="InterPro" id="IPR004027">
    <property type="entry name" value="SEC_C_motif"/>
</dbReference>
<dbReference type="SUPFAM" id="SSF103642">
    <property type="entry name" value="Sec-C motif"/>
    <property type="match status" value="1"/>
</dbReference>
<feature type="region of interest" description="Disordered" evidence="1">
    <location>
        <begin position="408"/>
        <end position="430"/>
    </location>
</feature>
<keyword evidence="3" id="KW-1185">Reference proteome</keyword>
<sequence length="455" mass="51915">MSRQDLIDYIAAATAFYGVISMEKIGQLFEEHTGIGFSRGNVRKFAEMEEAALIARFAVPSGNWFVYESIDDSGELETYLDRTHGKRYYVPEKDEMLRYGDQFYIPMTEEVQALQTFLTDQLGADEELAEDILLSVKDAANDPERGLFENLVRGLDLGRFEEHSEEELDQYITLGAAVFNRSRSWLHRGKTPIEAGEPLQLPDAHQPVPMKVQSEWIRYIRALVRLYGAVPAAKVAEIYNEQNHAEVRPSELLNLTLVALPAALLIDSRIVVREGKFMDALLRNGNRLAELEADASGKPYYVPERRQLLRWAEENYYEPTPQAEALRTYARRHLFKKAFQVDYWMNFAHRLILINKPPAQAFSSLLEHGQIVPKDEQEIHRLADLFFALYNHGRSWANRGHTPQEIKKERPTHVRAGSRVSDAGPSNSVKTVEKVGRNEPCPCGSGKKYKKCCGR</sequence>
<name>A0ABV2GCR9_9BACL</name>
<accession>A0ABV2GCR9</accession>
<organism evidence="2 3">
    <name type="scientific">Bhargavaea ullalensis</name>
    <dbReference type="NCBI Taxonomy" id="1265685"/>
    <lineage>
        <taxon>Bacteria</taxon>
        <taxon>Bacillati</taxon>
        <taxon>Bacillota</taxon>
        <taxon>Bacilli</taxon>
        <taxon>Bacillales</taxon>
        <taxon>Caryophanaceae</taxon>
        <taxon>Bhargavaea</taxon>
    </lineage>
</organism>
<reference evidence="2 3" key="1">
    <citation type="submission" date="2024-06" db="EMBL/GenBank/DDBJ databases">
        <title>Genomic Encyclopedia of Type Strains, Phase IV (KMG-IV): sequencing the most valuable type-strain genomes for metagenomic binning, comparative biology and taxonomic classification.</title>
        <authorList>
            <person name="Goeker M."/>
        </authorList>
    </citation>
    <scope>NUCLEOTIDE SEQUENCE [LARGE SCALE GENOMIC DNA]</scope>
    <source>
        <strain evidence="2 3">DSM 26128</strain>
    </source>
</reference>
<proteinExistence type="predicted"/>
<dbReference type="Proteomes" id="UP001549099">
    <property type="component" value="Unassembled WGS sequence"/>
</dbReference>
<dbReference type="PANTHER" id="PTHR33747">
    <property type="entry name" value="UPF0225 PROTEIN SCO1677"/>
    <property type="match status" value="1"/>
</dbReference>
<dbReference type="Pfam" id="PF02810">
    <property type="entry name" value="SEC-C"/>
    <property type="match status" value="1"/>
</dbReference>
<protein>
    <recommendedName>
        <fullName evidence="4">SEC-C motif-containing protein</fullName>
    </recommendedName>
</protein>
<comment type="caution">
    <text evidence="2">The sequence shown here is derived from an EMBL/GenBank/DDBJ whole genome shotgun (WGS) entry which is preliminary data.</text>
</comment>
<evidence type="ECO:0000256" key="1">
    <source>
        <dbReference type="SAM" id="MobiDB-lite"/>
    </source>
</evidence>
<dbReference type="PANTHER" id="PTHR33747:SF1">
    <property type="entry name" value="ADENYLATE CYCLASE-ASSOCIATED CAP C-TERMINAL DOMAIN-CONTAINING PROTEIN"/>
    <property type="match status" value="1"/>
</dbReference>
<dbReference type="Gene3D" id="3.10.450.50">
    <property type="match status" value="1"/>
</dbReference>
<evidence type="ECO:0000313" key="3">
    <source>
        <dbReference type="Proteomes" id="UP001549099"/>
    </source>
</evidence>
<gene>
    <name evidence="2" type="ORF">ABID49_002015</name>
</gene>
<evidence type="ECO:0000313" key="2">
    <source>
        <dbReference type="EMBL" id="MET3576100.1"/>
    </source>
</evidence>
<dbReference type="RefSeq" id="WP_354197849.1">
    <property type="nucleotide sequence ID" value="NZ_JBEPLW010000016.1"/>
</dbReference>
<dbReference type="EMBL" id="JBEPLW010000016">
    <property type="protein sequence ID" value="MET3576100.1"/>
    <property type="molecule type" value="Genomic_DNA"/>
</dbReference>
<evidence type="ECO:0008006" key="4">
    <source>
        <dbReference type="Google" id="ProtNLM"/>
    </source>
</evidence>